<comment type="cofactor">
    <cofactor evidence="13">
        <name>[4Fe-4S] cluster</name>
        <dbReference type="ChEBI" id="CHEBI:49883"/>
    </cofactor>
    <text evidence="13">Binds 1 [4Fe-4S] cluster per subunit. The cluster is chelated by three Cys residues, the fourth Fe has a free coordination site that may bind a sulfur atom transferred from the persulfide of IscS.</text>
</comment>
<dbReference type="Gene3D" id="3.40.50.620">
    <property type="entry name" value="HUPs"/>
    <property type="match status" value="1"/>
</dbReference>
<comment type="function">
    <text evidence="13">Catalyzes the ATP-dependent 2-thiolation of cytidine in position 32 of tRNA, to form 2-thiocytidine (s(2)C32). The sulfur atoms are provided by the cysteine/cysteine desulfurase (IscS) system.</text>
</comment>
<comment type="catalytic activity">
    <reaction evidence="13">
        <text>cytidine(32) in tRNA + S-sulfanyl-L-cysteinyl-[cysteine desulfurase] + AH2 + ATP = 2-thiocytidine(32) in tRNA + L-cysteinyl-[cysteine desulfurase] + A + AMP + diphosphate + H(+)</text>
        <dbReference type="Rhea" id="RHEA:57048"/>
        <dbReference type="Rhea" id="RHEA-COMP:10288"/>
        <dbReference type="Rhea" id="RHEA-COMP:12157"/>
        <dbReference type="Rhea" id="RHEA-COMP:12158"/>
        <dbReference type="Rhea" id="RHEA-COMP:14821"/>
        <dbReference type="ChEBI" id="CHEBI:13193"/>
        <dbReference type="ChEBI" id="CHEBI:15378"/>
        <dbReference type="ChEBI" id="CHEBI:17499"/>
        <dbReference type="ChEBI" id="CHEBI:29950"/>
        <dbReference type="ChEBI" id="CHEBI:30616"/>
        <dbReference type="ChEBI" id="CHEBI:33019"/>
        <dbReference type="ChEBI" id="CHEBI:61963"/>
        <dbReference type="ChEBI" id="CHEBI:82748"/>
        <dbReference type="ChEBI" id="CHEBI:141453"/>
        <dbReference type="ChEBI" id="CHEBI:456215"/>
    </reaction>
</comment>
<comment type="subcellular location">
    <subcellularLocation>
        <location evidence="13">Cytoplasm</location>
    </subcellularLocation>
</comment>
<dbReference type="OrthoDB" id="9801054at2"/>
<proteinExistence type="inferred from homology"/>
<dbReference type="InterPro" id="IPR011063">
    <property type="entry name" value="TilS/TtcA_N"/>
</dbReference>
<evidence type="ECO:0000256" key="5">
    <source>
        <dbReference type="ARBA" id="ARBA00022694"/>
    </source>
</evidence>
<reference evidence="15 16" key="1">
    <citation type="submission" date="2018-01" db="EMBL/GenBank/DDBJ databases">
        <title>The draft genome sequence of Cohaesibacter sp. H1304.</title>
        <authorList>
            <person name="Wang N.-N."/>
            <person name="Du Z.-J."/>
        </authorList>
    </citation>
    <scope>NUCLEOTIDE SEQUENCE [LARGE SCALE GENOMIC DNA]</scope>
    <source>
        <strain evidence="15 16">H1304</strain>
    </source>
</reference>
<evidence type="ECO:0000313" key="16">
    <source>
        <dbReference type="Proteomes" id="UP000234881"/>
    </source>
</evidence>
<comment type="similarity">
    <text evidence="13">Belongs to the TtcA family.</text>
</comment>
<keyword evidence="3 13" id="KW-0820">tRNA-binding</keyword>
<dbReference type="GO" id="GO:0005524">
    <property type="term" value="F:ATP binding"/>
    <property type="evidence" value="ECO:0007669"/>
    <property type="project" value="UniProtKB-UniRule"/>
</dbReference>
<dbReference type="EMBL" id="PKUQ01000001">
    <property type="protein sequence ID" value="PLW78799.1"/>
    <property type="molecule type" value="Genomic_DNA"/>
</dbReference>
<keyword evidence="6 13" id="KW-0479">Metal-binding</keyword>
<dbReference type="GO" id="GO:0000287">
    <property type="term" value="F:magnesium ion binding"/>
    <property type="evidence" value="ECO:0007669"/>
    <property type="project" value="UniProtKB-UniRule"/>
</dbReference>
<dbReference type="GO" id="GO:0034227">
    <property type="term" value="P:tRNA thio-modification"/>
    <property type="evidence" value="ECO:0007669"/>
    <property type="project" value="UniProtKB-UniRule"/>
</dbReference>
<feature type="binding site" evidence="13">
    <location>
        <position position="237"/>
    </location>
    <ligand>
        <name>[4Fe-4S] cluster</name>
        <dbReference type="ChEBI" id="CHEBI:49883"/>
    </ligand>
</feature>
<evidence type="ECO:0000313" key="15">
    <source>
        <dbReference type="EMBL" id="PLW78799.1"/>
    </source>
</evidence>
<dbReference type="InterPro" id="IPR014729">
    <property type="entry name" value="Rossmann-like_a/b/a_fold"/>
</dbReference>
<dbReference type="EC" id="2.8.1.-" evidence="13"/>
<keyword evidence="7 13" id="KW-0547">Nucleotide-binding</keyword>
<evidence type="ECO:0000256" key="2">
    <source>
        <dbReference type="ARBA" id="ARBA00022490"/>
    </source>
</evidence>
<keyword evidence="10 13" id="KW-0694">RNA-binding</keyword>
<keyword evidence="2 13" id="KW-0963">Cytoplasm</keyword>
<dbReference type="Proteomes" id="UP000234881">
    <property type="component" value="Unassembled WGS sequence"/>
</dbReference>
<keyword evidence="8 13" id="KW-0067">ATP-binding</keyword>
<keyword evidence="16" id="KW-1185">Reference proteome</keyword>
<name>A0A2N5XWE2_9HYPH</name>
<evidence type="ECO:0000256" key="12">
    <source>
        <dbReference type="ARBA" id="ARBA00023014"/>
    </source>
</evidence>
<dbReference type="GO" id="GO:0051539">
    <property type="term" value="F:4 iron, 4 sulfur cluster binding"/>
    <property type="evidence" value="ECO:0007669"/>
    <property type="project" value="UniProtKB-UniRule"/>
</dbReference>
<dbReference type="InterPro" id="IPR012089">
    <property type="entry name" value="tRNA_Cyd_32_2_STrfase"/>
</dbReference>
<comment type="subunit">
    <text evidence="13">Homodimer.</text>
</comment>
<dbReference type="GO" id="GO:0005737">
    <property type="term" value="C:cytoplasm"/>
    <property type="evidence" value="ECO:0007669"/>
    <property type="project" value="UniProtKB-SubCell"/>
</dbReference>
<comment type="cofactor">
    <cofactor evidence="13">
        <name>Mg(2+)</name>
        <dbReference type="ChEBI" id="CHEBI:18420"/>
    </cofactor>
</comment>
<evidence type="ECO:0000256" key="10">
    <source>
        <dbReference type="ARBA" id="ARBA00022884"/>
    </source>
</evidence>
<evidence type="ECO:0000259" key="14">
    <source>
        <dbReference type="Pfam" id="PF01171"/>
    </source>
</evidence>
<evidence type="ECO:0000256" key="1">
    <source>
        <dbReference type="ARBA" id="ARBA00022485"/>
    </source>
</evidence>
<evidence type="ECO:0000256" key="7">
    <source>
        <dbReference type="ARBA" id="ARBA00022741"/>
    </source>
</evidence>
<comment type="miscellaneous">
    <text evidence="13">The thiolation reaction likely consists of two steps: a first activation step by ATP to form an adenylated intermediate of the target base of tRNA, and a second nucleophilic substitution step of the sulfur (S) atom supplied by the hydrosulfide attached to the Fe-S cluster.</text>
</comment>
<feature type="domain" description="tRNA(Ile)-lysidine/2-thiocytidine synthase N-terminal" evidence="14">
    <location>
        <begin position="65"/>
        <end position="226"/>
    </location>
</feature>
<dbReference type="PANTHER" id="PTHR43686">
    <property type="entry name" value="SULFURTRANSFERASE-RELATED"/>
    <property type="match status" value="1"/>
</dbReference>
<evidence type="ECO:0000256" key="11">
    <source>
        <dbReference type="ARBA" id="ARBA00023004"/>
    </source>
</evidence>
<comment type="pathway">
    <text evidence="13">tRNA modification.</text>
</comment>
<evidence type="ECO:0000256" key="9">
    <source>
        <dbReference type="ARBA" id="ARBA00022842"/>
    </source>
</evidence>
<keyword evidence="9 13" id="KW-0460">Magnesium</keyword>
<dbReference type="HAMAP" id="MF_01850">
    <property type="entry name" value="TtcA"/>
    <property type="match status" value="1"/>
</dbReference>
<evidence type="ECO:0000256" key="4">
    <source>
        <dbReference type="ARBA" id="ARBA00022679"/>
    </source>
</evidence>
<dbReference type="SUPFAM" id="SSF52402">
    <property type="entry name" value="Adenine nucleotide alpha hydrolases-like"/>
    <property type="match status" value="1"/>
</dbReference>
<dbReference type="GO" id="GO:0016783">
    <property type="term" value="F:sulfurtransferase activity"/>
    <property type="evidence" value="ECO:0007669"/>
    <property type="project" value="UniProtKB-UniRule"/>
</dbReference>
<keyword evidence="1 13" id="KW-0004">4Fe-4S</keyword>
<protein>
    <recommendedName>
        <fullName evidence="13">tRNA-cytidine(32) 2-sulfurtransferase</fullName>
        <ecNumber evidence="13">2.8.1.-</ecNumber>
    </recommendedName>
    <alternativeName>
        <fullName evidence="13">Two-thiocytidine biosynthesis protein A</fullName>
    </alternativeName>
    <alternativeName>
        <fullName evidence="13">tRNA 2-thiocytidine biosynthesis protein TtcA</fullName>
    </alternativeName>
</protein>
<keyword evidence="12 13" id="KW-0411">Iron-sulfur</keyword>
<dbReference type="NCBIfam" id="NF007972">
    <property type="entry name" value="PRK10696.1"/>
    <property type="match status" value="1"/>
</dbReference>
<evidence type="ECO:0000256" key="3">
    <source>
        <dbReference type="ARBA" id="ARBA00022555"/>
    </source>
</evidence>
<keyword evidence="4 13" id="KW-0808">Transferase</keyword>
<sequence length="322" mass="36324">MSDLATPSVVEPALQPAIQGEEDDLCHPMFRKAPSSVAFKKLRKRLLRNVRAAMDDFNMTTRKQKFLVCLSGGKDSYALLALLLDLKWRGVLDADLLACNLDQAQPGFPSDVLPRFFEEHEIPYHIERQDTYSIVKEKIPEGKTYCSLCSRLRRGNLYRVAREHGCDAVLLGHHRDDMLETFFLNLMHGGRLATMPPKLKNEEGDLMLFRPLAYCEESDLEKFATLMQFPIIPCDLCGSQDGLQRQQVKAMLQGFEAQHKGRTQVMFRALSNIRPSHMLDPKLFDFQGLSIDDERAGADDDDGEGCGAVSALAESFLAMHED</sequence>
<feature type="short sequence motif" description="PP-loop motif" evidence="13">
    <location>
        <begin position="71"/>
        <end position="76"/>
    </location>
</feature>
<feature type="binding site" evidence="13">
    <location>
        <position position="149"/>
    </location>
    <ligand>
        <name>[4Fe-4S] cluster</name>
        <dbReference type="ChEBI" id="CHEBI:49883"/>
    </ligand>
</feature>
<keyword evidence="5 13" id="KW-0819">tRNA processing</keyword>
<feature type="binding site" evidence="13">
    <location>
        <position position="146"/>
    </location>
    <ligand>
        <name>[4Fe-4S] cluster</name>
        <dbReference type="ChEBI" id="CHEBI:49883"/>
    </ligand>
</feature>
<organism evidence="15 16">
    <name type="scientific">Cohaesibacter celericrescens</name>
    <dbReference type="NCBI Taxonomy" id="2067669"/>
    <lineage>
        <taxon>Bacteria</taxon>
        <taxon>Pseudomonadati</taxon>
        <taxon>Pseudomonadota</taxon>
        <taxon>Alphaproteobacteria</taxon>
        <taxon>Hyphomicrobiales</taxon>
        <taxon>Cohaesibacteraceae</taxon>
    </lineage>
</organism>
<evidence type="ECO:0000256" key="13">
    <source>
        <dbReference type="HAMAP-Rule" id="MF_01850"/>
    </source>
</evidence>
<comment type="caution">
    <text evidence="15">The sequence shown here is derived from an EMBL/GenBank/DDBJ whole genome shotgun (WGS) entry which is preliminary data.</text>
</comment>
<evidence type="ECO:0000256" key="6">
    <source>
        <dbReference type="ARBA" id="ARBA00022723"/>
    </source>
</evidence>
<dbReference type="GO" id="GO:0000049">
    <property type="term" value="F:tRNA binding"/>
    <property type="evidence" value="ECO:0007669"/>
    <property type="project" value="UniProtKB-KW"/>
</dbReference>
<dbReference type="AlphaFoldDB" id="A0A2N5XWE2"/>
<dbReference type="PANTHER" id="PTHR43686:SF1">
    <property type="entry name" value="AMINOTRAN_5 DOMAIN-CONTAINING PROTEIN"/>
    <property type="match status" value="1"/>
</dbReference>
<evidence type="ECO:0000256" key="8">
    <source>
        <dbReference type="ARBA" id="ARBA00022840"/>
    </source>
</evidence>
<accession>A0A2N5XWE2</accession>
<keyword evidence="11 13" id="KW-0408">Iron</keyword>
<gene>
    <name evidence="13" type="primary">ttcA</name>
    <name evidence="15" type="ORF">C0081_00705</name>
</gene>
<dbReference type="Pfam" id="PF01171">
    <property type="entry name" value="ATP_bind_3"/>
    <property type="match status" value="1"/>
</dbReference>
<dbReference type="CDD" id="cd24138">
    <property type="entry name" value="TtcA-like"/>
    <property type="match status" value="1"/>
</dbReference>